<dbReference type="EMBL" id="CP002217">
    <property type="protein sequence ID" value="ADN59057.1"/>
    <property type="molecule type" value="Genomic_DNA"/>
</dbReference>
<dbReference type="Pfam" id="PF05488">
    <property type="entry name" value="PAAR_motif"/>
    <property type="match status" value="1"/>
</dbReference>
<dbReference type="AlphaFoldDB" id="E1TAM8"/>
<evidence type="ECO:0000313" key="1">
    <source>
        <dbReference type="EMBL" id="ADN59057.1"/>
    </source>
</evidence>
<dbReference type="InterPro" id="IPR008727">
    <property type="entry name" value="PAAR_motif"/>
</dbReference>
<reference evidence="1" key="1">
    <citation type="submission" date="2010-09" db="EMBL/GenBank/DDBJ databases">
        <title>Complete sequence of chromosome1 of Burkholderia sp. CCGE1003.</title>
        <authorList>
            <consortium name="US DOE Joint Genome Institute"/>
            <person name="Lucas S."/>
            <person name="Copeland A."/>
            <person name="Lapidus A."/>
            <person name="Cheng J.-F."/>
            <person name="Bruce D."/>
            <person name="Goodwin L."/>
            <person name="Pitluck S."/>
            <person name="Daligault H."/>
            <person name="Davenport K."/>
            <person name="Detter J.C."/>
            <person name="Han C."/>
            <person name="Tapia R."/>
            <person name="Land M."/>
            <person name="Hauser L."/>
            <person name="Jeffries C."/>
            <person name="Kyrpides N."/>
            <person name="Ivanova N."/>
            <person name="Ovchinnikova G."/>
            <person name="Martinez-Romero E."/>
            <person name="Rogel M.A."/>
            <person name="Auchtung J."/>
            <person name="Tiedje J.M."/>
            <person name="Woyke T."/>
        </authorList>
    </citation>
    <scope>NUCLEOTIDE SEQUENCE</scope>
    <source>
        <strain evidence="1">CCGE1003</strain>
    </source>
</reference>
<dbReference type="HOGENOM" id="CLU_148568_4_2_4"/>
<accession>E1TAM8</accession>
<name>E1TAM8_BURSG</name>
<dbReference type="CDD" id="cd14744">
    <property type="entry name" value="PAAR_CT_2"/>
    <property type="match status" value="1"/>
</dbReference>
<organism evidence="1">
    <name type="scientific">Burkholderia sp. (strain CCGE1003)</name>
    <dbReference type="NCBI Taxonomy" id="640512"/>
    <lineage>
        <taxon>Bacteria</taxon>
        <taxon>Pseudomonadati</taxon>
        <taxon>Pseudomonadota</taxon>
        <taxon>Betaproteobacteria</taxon>
        <taxon>Burkholderiales</taxon>
        <taxon>Burkholderiaceae</taxon>
        <taxon>Burkholderia</taxon>
    </lineage>
</organism>
<dbReference type="Gene3D" id="2.60.200.60">
    <property type="match status" value="1"/>
</dbReference>
<dbReference type="eggNOG" id="COG4104">
    <property type="taxonomic scope" value="Bacteria"/>
</dbReference>
<protein>
    <recommendedName>
        <fullName evidence="2">PAAR repeat-containing protein</fullName>
    </recommendedName>
</protein>
<sequence length="91" mass="9635">MSAYAGAIVRKNDKTDHGGYVMTATSTMDFDGLHAALVGDLVFCPIEDHGVNPIVEGHPTMFENGRAIVVHGCRARCGCRVLASDSTITAN</sequence>
<dbReference type="KEGG" id="bgf:BC1003_3109"/>
<dbReference type="STRING" id="640512.BC1003_3109"/>
<dbReference type="OrthoDB" id="8565659at2"/>
<evidence type="ECO:0008006" key="2">
    <source>
        <dbReference type="Google" id="ProtNLM"/>
    </source>
</evidence>
<gene>
    <name evidence="1" type="ordered locus">BC1003_3109</name>
</gene>
<proteinExistence type="predicted"/>